<evidence type="ECO:0000259" key="2">
    <source>
        <dbReference type="Pfam" id="PF00534"/>
    </source>
</evidence>
<dbReference type="EMBL" id="QNTV01000008">
    <property type="protein sequence ID" value="RBA57428.1"/>
    <property type="molecule type" value="Genomic_DNA"/>
</dbReference>
<gene>
    <name evidence="4" type="ORF">DQ403_12350</name>
</gene>
<reference evidence="4 5" key="1">
    <citation type="submission" date="2018-06" db="EMBL/GenBank/DDBJ databases">
        <title>Whole genome sequencing of four bacterial strains from South Shetland trench revealing bio-synthetic gene clusters.</title>
        <authorList>
            <person name="Abdel-Mageed W.M."/>
            <person name="Lehri B."/>
            <person name="Jarmusch S.A."/>
            <person name="Miranda K."/>
            <person name="Goodfellow M."/>
            <person name="Jaspars M."/>
            <person name="Karlyshev A.V."/>
        </authorList>
    </citation>
    <scope>NUCLEOTIDE SEQUENCE [LARGE SCALE GENOMIC DNA]</scope>
    <source>
        <strain evidence="4 5">SST2</strain>
    </source>
</reference>
<dbReference type="Pfam" id="PF00534">
    <property type="entry name" value="Glycos_transf_1"/>
    <property type="match status" value="1"/>
</dbReference>
<proteinExistence type="predicted"/>
<dbReference type="CDD" id="cd03809">
    <property type="entry name" value="GT4_MtfB-like"/>
    <property type="match status" value="1"/>
</dbReference>
<dbReference type="RefSeq" id="WP_128120547.1">
    <property type="nucleotide sequence ID" value="NZ_QNTV01000008.1"/>
</dbReference>
<dbReference type="GO" id="GO:0009103">
    <property type="term" value="P:lipopolysaccharide biosynthetic process"/>
    <property type="evidence" value="ECO:0007669"/>
    <property type="project" value="TreeGrafter"/>
</dbReference>
<feature type="domain" description="Glycosyltransferase subfamily 4-like N-terminal" evidence="3">
    <location>
        <begin position="14"/>
        <end position="163"/>
    </location>
</feature>
<dbReference type="GO" id="GO:0016757">
    <property type="term" value="F:glycosyltransferase activity"/>
    <property type="evidence" value="ECO:0007669"/>
    <property type="project" value="InterPro"/>
</dbReference>
<dbReference type="PANTHER" id="PTHR46401:SF2">
    <property type="entry name" value="GLYCOSYLTRANSFERASE WBBK-RELATED"/>
    <property type="match status" value="1"/>
</dbReference>
<dbReference type="AlphaFoldDB" id="A0A365PTT3"/>
<dbReference type="InterPro" id="IPR001296">
    <property type="entry name" value="Glyco_trans_1"/>
</dbReference>
<evidence type="ECO:0000256" key="1">
    <source>
        <dbReference type="ARBA" id="ARBA00022679"/>
    </source>
</evidence>
<keyword evidence="1 4" id="KW-0808">Transferase</keyword>
<evidence type="ECO:0000259" key="3">
    <source>
        <dbReference type="Pfam" id="PF13439"/>
    </source>
</evidence>
<sequence>MIVINARFLTQDMRGVQRFAEQISLQLKDLRDDLVFVAPEDIRLHESAEQLQVRRIGRHRGHAWEQLDLPLWLARNGYPPLVSLCNTAPLFYGNQIATHHDITYIRHPESYSRTFRAMYRNLTPLLLGRTKALITVSDFSKKEIAGHYGYPASNICVVPNAVDGRFQPFCAEQCPREAAPYLLAVSSPSAHKNFARMVAAFLSMDGQNEVELRIIGDSNRIFSGSLHDVPGSRRIRMLGRLTDEELVEAYQGATAFVFPSLYEGFGIPPLEAQACGCPVIAARAASIPEVLGDSALYFDPRNVEDIAQSMQRVLNDAALRQDLRRRGKANVARYCWNTSARQVSRLIDQAFTGARNANVAGINSLPFSQPKH</sequence>
<dbReference type="Gene3D" id="3.40.50.2000">
    <property type="entry name" value="Glycogen Phosphorylase B"/>
    <property type="match status" value="2"/>
</dbReference>
<dbReference type="PANTHER" id="PTHR46401">
    <property type="entry name" value="GLYCOSYLTRANSFERASE WBBK-RELATED"/>
    <property type="match status" value="1"/>
</dbReference>
<name>A0A365PTT3_9GAMM</name>
<protein>
    <submittedName>
        <fullName evidence="4">Glycosyltransferase family 1 protein</fullName>
    </submittedName>
</protein>
<dbReference type="InterPro" id="IPR028098">
    <property type="entry name" value="Glyco_trans_4-like_N"/>
</dbReference>
<accession>A0A365PTT3</accession>
<organism evidence="4 5">
    <name type="scientific">Stutzerimonas zhaodongensis</name>
    <dbReference type="NCBI Taxonomy" id="1176257"/>
    <lineage>
        <taxon>Bacteria</taxon>
        <taxon>Pseudomonadati</taxon>
        <taxon>Pseudomonadota</taxon>
        <taxon>Gammaproteobacteria</taxon>
        <taxon>Pseudomonadales</taxon>
        <taxon>Pseudomonadaceae</taxon>
        <taxon>Stutzerimonas</taxon>
    </lineage>
</organism>
<dbReference type="Proteomes" id="UP000252554">
    <property type="component" value="Unassembled WGS sequence"/>
</dbReference>
<dbReference type="Pfam" id="PF13439">
    <property type="entry name" value="Glyco_transf_4"/>
    <property type="match status" value="1"/>
</dbReference>
<evidence type="ECO:0000313" key="5">
    <source>
        <dbReference type="Proteomes" id="UP000252554"/>
    </source>
</evidence>
<evidence type="ECO:0000313" key="4">
    <source>
        <dbReference type="EMBL" id="RBA57428.1"/>
    </source>
</evidence>
<feature type="domain" description="Glycosyl transferase family 1" evidence="2">
    <location>
        <begin position="177"/>
        <end position="328"/>
    </location>
</feature>
<dbReference type="SUPFAM" id="SSF53756">
    <property type="entry name" value="UDP-Glycosyltransferase/glycogen phosphorylase"/>
    <property type="match status" value="1"/>
</dbReference>
<comment type="caution">
    <text evidence="4">The sequence shown here is derived from an EMBL/GenBank/DDBJ whole genome shotgun (WGS) entry which is preliminary data.</text>
</comment>